<evidence type="ECO:0000256" key="5">
    <source>
        <dbReference type="ARBA" id="ARBA00014962"/>
    </source>
</evidence>
<keyword evidence="8 13" id="KW-0812">Transmembrane</keyword>
<sequence>MFSSPAFAQVAGSAAPGGSIMDMLLPLAFMFLIMYFLLIRPQNKRMKQHREMVANVKRGDTVVTSGGLVGKVKKVKDDEEIEVEISKDVVVKVVKSTLADVRTKGEPEKSE</sequence>
<evidence type="ECO:0000256" key="11">
    <source>
        <dbReference type="ARBA" id="ARBA00023010"/>
    </source>
</evidence>
<dbReference type="SMART" id="SM01323">
    <property type="entry name" value="YajC"/>
    <property type="match status" value="1"/>
</dbReference>
<evidence type="ECO:0000256" key="9">
    <source>
        <dbReference type="ARBA" id="ARBA00022927"/>
    </source>
</evidence>
<evidence type="ECO:0000256" key="6">
    <source>
        <dbReference type="ARBA" id="ARBA00022448"/>
    </source>
</evidence>
<keyword evidence="15" id="KW-1185">Reference proteome</keyword>
<evidence type="ECO:0000256" key="10">
    <source>
        <dbReference type="ARBA" id="ARBA00022989"/>
    </source>
</evidence>
<comment type="subcellular location">
    <subcellularLocation>
        <location evidence="2">Cell membrane</location>
        <topology evidence="2">Single-pass membrane protein</topology>
    </subcellularLocation>
</comment>
<keyword evidence="12 13" id="KW-0472">Membrane</keyword>
<reference evidence="14" key="1">
    <citation type="submission" date="2023-04" db="EMBL/GenBank/DDBJ databases">
        <title>Complete genome sequence of Temperatibacter marinus.</title>
        <authorList>
            <person name="Rong J.-C."/>
            <person name="Yi M.-L."/>
            <person name="Zhao Q."/>
        </authorList>
    </citation>
    <scope>NUCLEOTIDE SEQUENCE</scope>
    <source>
        <strain evidence="14">NBRC 110045</strain>
    </source>
</reference>
<keyword evidence="11" id="KW-0811">Translocation</keyword>
<name>A0AA52H981_9PROT</name>
<dbReference type="RefSeq" id="WP_310798455.1">
    <property type="nucleotide sequence ID" value="NZ_CP123872.1"/>
</dbReference>
<evidence type="ECO:0000256" key="7">
    <source>
        <dbReference type="ARBA" id="ARBA00022475"/>
    </source>
</evidence>
<dbReference type="PRINTS" id="PR01853">
    <property type="entry name" value="YAJCTRNLCASE"/>
</dbReference>
<dbReference type="PANTHER" id="PTHR33909">
    <property type="entry name" value="SEC TRANSLOCON ACCESSORY COMPLEX SUBUNIT YAJC"/>
    <property type="match status" value="1"/>
</dbReference>
<comment type="similarity">
    <text evidence="3">Belongs to the YajC family.</text>
</comment>
<dbReference type="GO" id="GO:0005886">
    <property type="term" value="C:plasma membrane"/>
    <property type="evidence" value="ECO:0007669"/>
    <property type="project" value="UniProtKB-SubCell"/>
</dbReference>
<accession>A0AA52H981</accession>
<comment type="function">
    <text evidence="1">The SecYEG-SecDF-YajC-YidC holo-translocon (HTL) protein secretase/insertase is a supercomplex required for protein secretion, insertion of proteins into membranes, and assembly of membrane protein complexes. While the SecYEG complex is essential for assembly of a number of proteins and complexes, the SecDF-YajC-YidC subcomplex facilitates these functions.</text>
</comment>
<gene>
    <name evidence="14" type="primary">yajC</name>
    <name evidence="14" type="ORF">QGN29_13790</name>
</gene>
<keyword evidence="7" id="KW-1003">Cell membrane</keyword>
<evidence type="ECO:0000256" key="13">
    <source>
        <dbReference type="SAM" id="Phobius"/>
    </source>
</evidence>
<dbReference type="PANTHER" id="PTHR33909:SF1">
    <property type="entry name" value="SEC TRANSLOCON ACCESSORY COMPLEX SUBUNIT YAJC"/>
    <property type="match status" value="1"/>
</dbReference>
<evidence type="ECO:0000313" key="15">
    <source>
        <dbReference type="Proteomes" id="UP001268683"/>
    </source>
</evidence>
<proteinExistence type="inferred from homology"/>
<dbReference type="NCBIfam" id="TIGR00739">
    <property type="entry name" value="yajC"/>
    <property type="match status" value="1"/>
</dbReference>
<dbReference type="InterPro" id="IPR003849">
    <property type="entry name" value="Preprotein_translocase_YajC"/>
</dbReference>
<keyword evidence="6" id="KW-0813">Transport</keyword>
<evidence type="ECO:0000256" key="3">
    <source>
        <dbReference type="ARBA" id="ARBA00006742"/>
    </source>
</evidence>
<comment type="subunit">
    <text evidence="4">Part of the SecDF-YidC-YajC translocase complex. The SecDF-YidC-YajC translocase forms a supercomplex with SecYEG, called the holo-translocon (HTL).</text>
</comment>
<dbReference type="Proteomes" id="UP001268683">
    <property type="component" value="Chromosome"/>
</dbReference>
<organism evidence="14 15">
    <name type="scientific">Temperatibacter marinus</name>
    <dbReference type="NCBI Taxonomy" id="1456591"/>
    <lineage>
        <taxon>Bacteria</taxon>
        <taxon>Pseudomonadati</taxon>
        <taxon>Pseudomonadota</taxon>
        <taxon>Alphaproteobacteria</taxon>
        <taxon>Kordiimonadales</taxon>
        <taxon>Temperatibacteraceae</taxon>
        <taxon>Temperatibacter</taxon>
    </lineage>
</organism>
<dbReference type="GO" id="GO:0015031">
    <property type="term" value="P:protein transport"/>
    <property type="evidence" value="ECO:0007669"/>
    <property type="project" value="UniProtKB-KW"/>
</dbReference>
<evidence type="ECO:0000256" key="2">
    <source>
        <dbReference type="ARBA" id="ARBA00004162"/>
    </source>
</evidence>
<dbReference type="AlphaFoldDB" id="A0AA52H981"/>
<evidence type="ECO:0000313" key="14">
    <source>
        <dbReference type="EMBL" id="WND02619.1"/>
    </source>
</evidence>
<feature type="transmembrane region" description="Helical" evidence="13">
    <location>
        <begin position="20"/>
        <end position="39"/>
    </location>
</feature>
<evidence type="ECO:0000256" key="1">
    <source>
        <dbReference type="ARBA" id="ARBA00002061"/>
    </source>
</evidence>
<dbReference type="Pfam" id="PF02699">
    <property type="entry name" value="YajC"/>
    <property type="match status" value="1"/>
</dbReference>
<protein>
    <recommendedName>
        <fullName evidence="5">Sec translocon accessory complex subunit YajC</fullName>
    </recommendedName>
</protein>
<keyword evidence="9" id="KW-0653">Protein transport</keyword>
<dbReference type="KEGG" id="tmk:QGN29_13790"/>
<dbReference type="EMBL" id="CP123872">
    <property type="protein sequence ID" value="WND02619.1"/>
    <property type="molecule type" value="Genomic_DNA"/>
</dbReference>
<evidence type="ECO:0000256" key="4">
    <source>
        <dbReference type="ARBA" id="ARBA00011718"/>
    </source>
</evidence>
<evidence type="ECO:0000256" key="8">
    <source>
        <dbReference type="ARBA" id="ARBA00022692"/>
    </source>
</evidence>
<keyword evidence="10 13" id="KW-1133">Transmembrane helix</keyword>
<evidence type="ECO:0000256" key="12">
    <source>
        <dbReference type="ARBA" id="ARBA00023136"/>
    </source>
</evidence>